<dbReference type="EMBL" id="AFVQ02000133">
    <property type="protein sequence ID" value="KLI02074.1"/>
    <property type="molecule type" value="Genomic_DNA"/>
</dbReference>
<dbReference type="RefSeq" id="WP_010023525.1">
    <property type="nucleotide sequence ID" value="NZ_AFVQ02000133.1"/>
</dbReference>
<comment type="caution">
    <text evidence="4">The sequence shown here is derived from an EMBL/GenBank/DDBJ whole genome shotgun (WGS) entry which is preliminary data.</text>
</comment>
<keyword evidence="2 4" id="KW-0560">Oxidoreductase</keyword>
<dbReference type="OrthoDB" id="9803333at2"/>
<dbReference type="InterPro" id="IPR020904">
    <property type="entry name" value="Sc_DH/Rdtase_CS"/>
</dbReference>
<evidence type="ECO:0000256" key="2">
    <source>
        <dbReference type="ARBA" id="ARBA00023002"/>
    </source>
</evidence>
<dbReference type="SMART" id="SM00822">
    <property type="entry name" value="PKS_KR"/>
    <property type="match status" value="1"/>
</dbReference>
<name>A0A0U1QMN9_9BACL</name>
<sequence length="261" mass="28061">MYTDLAGKVAVVTGGSKGIGNAIARRLAEEKMAVVINYHSDREHAERTAEELKKAGGDAVAIQADVGSEEGIQALLDAAEKHFGGLDVWVNNAGMENRVPTHEMSLKEWEKVINVNLTGVFLGARAAINHFLKHQKKGNIINMSSVHERIPWPTFAHYAASKGGVKLFSETIALEYAKRGIRVNSIAPGAIETPINAEKFADPKQKQSTLDLIPINSIGKPEEVAAAAAWLASSESSYVTGTTLFVDGGMSLYSEFEEGKG</sequence>
<dbReference type="PRINTS" id="PR00081">
    <property type="entry name" value="GDHRDH"/>
</dbReference>
<dbReference type="FunFam" id="3.40.50.720:FF:000084">
    <property type="entry name" value="Short-chain dehydrogenase reductase"/>
    <property type="match status" value="1"/>
</dbReference>
<dbReference type="GO" id="GO:0047936">
    <property type="term" value="F:glucose 1-dehydrogenase [NAD(P)+] activity"/>
    <property type="evidence" value="ECO:0007669"/>
    <property type="project" value="UniProtKB-EC"/>
</dbReference>
<dbReference type="Gene3D" id="3.40.50.720">
    <property type="entry name" value="NAD(P)-binding Rossmann-like Domain"/>
    <property type="match status" value="1"/>
</dbReference>
<evidence type="ECO:0000259" key="3">
    <source>
        <dbReference type="SMART" id="SM00822"/>
    </source>
</evidence>
<dbReference type="PANTHER" id="PTHR42879:SF2">
    <property type="entry name" value="3-OXOACYL-[ACYL-CARRIER-PROTEIN] REDUCTASE FABG"/>
    <property type="match status" value="1"/>
</dbReference>
<dbReference type="NCBIfam" id="NF006493">
    <property type="entry name" value="PRK08936.1"/>
    <property type="match status" value="1"/>
</dbReference>
<dbReference type="GO" id="GO:0008206">
    <property type="term" value="P:bile acid metabolic process"/>
    <property type="evidence" value="ECO:0007669"/>
    <property type="project" value="UniProtKB-ARBA"/>
</dbReference>
<evidence type="ECO:0000313" key="5">
    <source>
        <dbReference type="Proteomes" id="UP000035553"/>
    </source>
</evidence>
<evidence type="ECO:0000313" key="4">
    <source>
        <dbReference type="EMBL" id="KLI02074.1"/>
    </source>
</evidence>
<gene>
    <name evidence="4" type="ORF">SINU_10050</name>
</gene>
<reference evidence="4 5" key="1">
    <citation type="journal article" date="2011" name="J. Bacteriol.">
        <title>Draft genome sequence of Sporolactobacillus inulinus strain CASD, an efficient D-lactic acid-producing bacterium with high-concentration lactate tolerance capability.</title>
        <authorList>
            <person name="Yu B."/>
            <person name="Su F."/>
            <person name="Wang L."/>
            <person name="Xu K."/>
            <person name="Zhao B."/>
            <person name="Xu P."/>
        </authorList>
    </citation>
    <scope>NUCLEOTIDE SEQUENCE [LARGE SCALE GENOMIC DNA]</scope>
    <source>
        <strain evidence="4 5">CASD</strain>
    </source>
</reference>
<organism evidence="4 5">
    <name type="scientific">Sporolactobacillus inulinus CASD</name>
    <dbReference type="NCBI Taxonomy" id="1069536"/>
    <lineage>
        <taxon>Bacteria</taxon>
        <taxon>Bacillati</taxon>
        <taxon>Bacillota</taxon>
        <taxon>Bacilli</taxon>
        <taxon>Bacillales</taxon>
        <taxon>Sporolactobacillaceae</taxon>
        <taxon>Sporolactobacillus</taxon>
    </lineage>
</organism>
<dbReference type="STRING" id="1069536.SINU_10050"/>
<dbReference type="Pfam" id="PF13561">
    <property type="entry name" value="adh_short_C2"/>
    <property type="match status" value="1"/>
</dbReference>
<protein>
    <submittedName>
        <fullName evidence="4">Sugar dehydrogenase</fullName>
        <ecNumber evidence="4">1.1.1.47</ecNumber>
    </submittedName>
</protein>
<accession>A0A0U1QMN9</accession>
<dbReference type="NCBIfam" id="NF009466">
    <property type="entry name" value="PRK12826.1-2"/>
    <property type="match status" value="1"/>
</dbReference>
<dbReference type="InterPro" id="IPR002347">
    <property type="entry name" value="SDR_fam"/>
</dbReference>
<dbReference type="PANTHER" id="PTHR42879">
    <property type="entry name" value="3-OXOACYL-(ACYL-CARRIER-PROTEIN) REDUCTASE"/>
    <property type="match status" value="1"/>
</dbReference>
<evidence type="ECO:0000256" key="1">
    <source>
        <dbReference type="ARBA" id="ARBA00006484"/>
    </source>
</evidence>
<dbReference type="InterPro" id="IPR036291">
    <property type="entry name" value="NAD(P)-bd_dom_sf"/>
</dbReference>
<proteinExistence type="inferred from homology"/>
<dbReference type="EC" id="1.1.1.47" evidence="4"/>
<dbReference type="PROSITE" id="PS00061">
    <property type="entry name" value="ADH_SHORT"/>
    <property type="match status" value="1"/>
</dbReference>
<dbReference type="PRINTS" id="PR00080">
    <property type="entry name" value="SDRFAMILY"/>
</dbReference>
<dbReference type="SUPFAM" id="SSF51735">
    <property type="entry name" value="NAD(P)-binding Rossmann-fold domains"/>
    <property type="match status" value="1"/>
</dbReference>
<keyword evidence="5" id="KW-1185">Reference proteome</keyword>
<comment type="similarity">
    <text evidence="1">Belongs to the short-chain dehydrogenases/reductases (SDR) family.</text>
</comment>
<dbReference type="NCBIfam" id="NF005559">
    <property type="entry name" value="PRK07231.1"/>
    <property type="match status" value="1"/>
</dbReference>
<dbReference type="InterPro" id="IPR050259">
    <property type="entry name" value="SDR"/>
</dbReference>
<dbReference type="AlphaFoldDB" id="A0A0U1QMN9"/>
<dbReference type="InterPro" id="IPR057326">
    <property type="entry name" value="KR_dom"/>
</dbReference>
<feature type="domain" description="Ketoreductase" evidence="3">
    <location>
        <begin position="8"/>
        <end position="197"/>
    </location>
</feature>
<dbReference type="Proteomes" id="UP000035553">
    <property type="component" value="Unassembled WGS sequence"/>
</dbReference>